<dbReference type="InterPro" id="IPR016181">
    <property type="entry name" value="Acyl_CoA_acyltransferase"/>
</dbReference>
<dbReference type="Gene3D" id="3.40.630.30">
    <property type="match status" value="1"/>
</dbReference>
<feature type="region of interest" description="Disordered" evidence="1">
    <location>
        <begin position="1188"/>
        <end position="1209"/>
    </location>
</feature>
<dbReference type="InterPro" id="IPR015919">
    <property type="entry name" value="Cadherin-like_sf"/>
</dbReference>
<dbReference type="PROSITE" id="PS51186">
    <property type="entry name" value="GNAT"/>
    <property type="match status" value="1"/>
</dbReference>
<feature type="compositionally biased region" description="Polar residues" evidence="1">
    <location>
        <begin position="1093"/>
        <end position="1103"/>
    </location>
</feature>
<feature type="region of interest" description="Disordered" evidence="1">
    <location>
        <begin position="529"/>
        <end position="560"/>
    </location>
</feature>
<dbReference type="InterPro" id="IPR006644">
    <property type="entry name" value="Cadg"/>
</dbReference>
<dbReference type="GO" id="GO:0016020">
    <property type="term" value="C:membrane"/>
    <property type="evidence" value="ECO:0007669"/>
    <property type="project" value="InterPro"/>
</dbReference>
<keyword evidence="5" id="KW-1185">Reference proteome</keyword>
<feature type="region of interest" description="Disordered" evidence="1">
    <location>
        <begin position="968"/>
        <end position="987"/>
    </location>
</feature>
<organism evidence="4 5">
    <name type="scientific">Amniculicola lignicola CBS 123094</name>
    <dbReference type="NCBI Taxonomy" id="1392246"/>
    <lineage>
        <taxon>Eukaryota</taxon>
        <taxon>Fungi</taxon>
        <taxon>Dikarya</taxon>
        <taxon>Ascomycota</taxon>
        <taxon>Pezizomycotina</taxon>
        <taxon>Dothideomycetes</taxon>
        <taxon>Pleosporomycetidae</taxon>
        <taxon>Pleosporales</taxon>
        <taxon>Amniculicolaceae</taxon>
        <taxon>Amniculicola</taxon>
    </lineage>
</organism>
<gene>
    <name evidence="4" type="ORF">P154DRAFT_484447</name>
</gene>
<proteinExistence type="predicted"/>
<keyword evidence="2" id="KW-0812">Transmembrane</keyword>
<feature type="compositionally biased region" description="Basic and acidic residues" evidence="1">
    <location>
        <begin position="627"/>
        <end position="651"/>
    </location>
</feature>
<name>A0A6A5WT05_9PLEO</name>
<dbReference type="AlphaFoldDB" id="A0A6A5WT05"/>
<feature type="domain" description="N-acetyltransferase" evidence="3">
    <location>
        <begin position="14"/>
        <end position="162"/>
    </location>
</feature>
<feature type="compositionally biased region" description="Polar residues" evidence="1">
    <location>
        <begin position="885"/>
        <end position="901"/>
    </location>
</feature>
<evidence type="ECO:0000259" key="3">
    <source>
        <dbReference type="PROSITE" id="PS51186"/>
    </source>
</evidence>
<keyword evidence="2" id="KW-1133">Transmembrane helix</keyword>
<keyword evidence="2" id="KW-0472">Membrane</keyword>
<evidence type="ECO:0000256" key="2">
    <source>
        <dbReference type="SAM" id="Phobius"/>
    </source>
</evidence>
<feature type="region of interest" description="Disordered" evidence="1">
    <location>
        <begin position="601"/>
        <end position="661"/>
    </location>
</feature>
<dbReference type="OrthoDB" id="41532at2759"/>
<dbReference type="CDD" id="cd04301">
    <property type="entry name" value="NAT_SF"/>
    <property type="match status" value="1"/>
</dbReference>
<dbReference type="GO" id="GO:0005509">
    <property type="term" value="F:calcium ion binding"/>
    <property type="evidence" value="ECO:0007669"/>
    <property type="project" value="InterPro"/>
</dbReference>
<dbReference type="InterPro" id="IPR013783">
    <property type="entry name" value="Ig-like_fold"/>
</dbReference>
<dbReference type="GO" id="GO:0016747">
    <property type="term" value="F:acyltransferase activity, transferring groups other than amino-acyl groups"/>
    <property type="evidence" value="ECO:0007669"/>
    <property type="project" value="InterPro"/>
</dbReference>
<sequence>MMCDNGDFYLKNFASFPSKDRQSIVEKVSRIEKRAFPSSEVLDFAAELKKKNTTMIIAFREDDSQVIGYLVYMRTKRLALLHKLCVVEQERKKGVGKSLMHSLRSALEKGGCRSIHLSMANWTVAFILYTTFVAGSPQVNYPLNLQFPPVARVGVPYNFQIAPTTFQPNPEKLQYSLIGNPSWLSINGQNRTLWGTPGAEDTGTMAFTIVAAEEAGRVANMESKLLVTNSQSPPIAGNISQQLANTGQLSGPRRLTLLPSTPFDIKFAPDTFQAGEKPFSYYATLGDHTPLPAWIGFDAPSLHFAGTTPPVTSSPQTYDLLLIASDTPEYAVASLSFTIVVSNHQLSFRPLQQTVNVTKGQSVTLSGLRSQLFLDNSFIVDSNILSATAEMPSWLSFDNRTFDITGAPPPGLMSQDIAISVKDRYGDTAKLSIHLTFKSELFGEEIGKLNIIAGDPFSYKIPDSIFAQGSERVSLDFGLLSEWLRFDADTLTISGTVAKDFATHDAQVTLTATSSDGKLRDTQTVYLHITGTEPGPEPGTNTDSSIAQPSSIVESSSARFDRPRSKRAGVITGIVIASLVGMMLVAALVILLCRRRGKAARYISSSPRSPRKTDISRPIPPPDQWNEVDRTFDVDVEKGDTEDTRLERTPERPPQLQLDELDELDLAHKRNDSQSTASTIGEKDQKILTSFDHSTWGFRNTAGPSHNPHESMRIPTVISQRGSEKPEVPPKNPRRNTAVYRDTFRSSGLPINRRLSGLGHGRHTYSPSKATTNISFIRRTLSMQSGSTRTASMLSTVPSAFPQPPTARHTTHLTMPMEKRQSIRLVPSTSGNLSRCESLVDRRTVDEKRQSYIRKRASAQSPFFGASSSRISSASFKSPVAANHGSKTAPSNFASSPIGNHDTSVLRSIERELPEILRIRKPSETPSVETHRAFPGSLRQQPAERPFARYTTTAATDRDRVQKRYERPGTAIYTRPGSRRQSSNRESLHAYRVKSSLNTLTGSNIFEDAEMSESVYSSEEEDIEEYEKRTTVRPNQYAIPPLRKLSLRKTNRTSRRVSQRDPTPFSLALEHGGKENQSSTYSIDTHVGKRPSRSSNHARTASHTTQRSSTQRTSTQRTSQSRPLSRHLSQITRHSRTHSTKSQALHSRSQSRHSTTKHNRDRSRTQSSAYPYFDALSLPLDVDKNKDEAASKHLSTTKAKDPSRDPSGNILNYALHEEPTIEELASSSIGFRASNGRVSASAKQSRLATL</sequence>
<dbReference type="PANTHER" id="PTHR47542">
    <property type="entry name" value="ACYL-COA N-ACYLTRANSFERASES (NAT) SUPERFAMILY PROTEIN"/>
    <property type="match status" value="1"/>
</dbReference>
<protein>
    <recommendedName>
        <fullName evidence="3">N-acetyltransferase domain-containing protein</fullName>
    </recommendedName>
</protein>
<dbReference type="SMART" id="SM00736">
    <property type="entry name" value="CADG"/>
    <property type="match status" value="3"/>
</dbReference>
<feature type="compositionally biased region" description="Basic residues" evidence="1">
    <location>
        <begin position="1045"/>
        <end position="1057"/>
    </location>
</feature>
<dbReference type="InterPro" id="IPR000182">
    <property type="entry name" value="GNAT_dom"/>
</dbReference>
<dbReference type="Proteomes" id="UP000799779">
    <property type="component" value="Unassembled WGS sequence"/>
</dbReference>
<reference evidence="4" key="1">
    <citation type="journal article" date="2020" name="Stud. Mycol.">
        <title>101 Dothideomycetes genomes: a test case for predicting lifestyles and emergence of pathogens.</title>
        <authorList>
            <person name="Haridas S."/>
            <person name="Albert R."/>
            <person name="Binder M."/>
            <person name="Bloem J."/>
            <person name="Labutti K."/>
            <person name="Salamov A."/>
            <person name="Andreopoulos B."/>
            <person name="Baker S."/>
            <person name="Barry K."/>
            <person name="Bills G."/>
            <person name="Bluhm B."/>
            <person name="Cannon C."/>
            <person name="Castanera R."/>
            <person name="Culley D."/>
            <person name="Daum C."/>
            <person name="Ezra D."/>
            <person name="Gonzalez J."/>
            <person name="Henrissat B."/>
            <person name="Kuo A."/>
            <person name="Liang C."/>
            <person name="Lipzen A."/>
            <person name="Lutzoni F."/>
            <person name="Magnuson J."/>
            <person name="Mondo S."/>
            <person name="Nolan M."/>
            <person name="Ohm R."/>
            <person name="Pangilinan J."/>
            <person name="Park H.-J."/>
            <person name="Ramirez L."/>
            <person name="Alfaro M."/>
            <person name="Sun H."/>
            <person name="Tritt A."/>
            <person name="Yoshinaga Y."/>
            <person name="Zwiers L.-H."/>
            <person name="Turgeon B."/>
            <person name="Goodwin S."/>
            <person name="Spatafora J."/>
            <person name="Crous P."/>
            <person name="Grigoriev I."/>
        </authorList>
    </citation>
    <scope>NUCLEOTIDE SEQUENCE</scope>
    <source>
        <strain evidence="4">CBS 123094</strain>
    </source>
</reference>
<dbReference type="SUPFAM" id="SSF55729">
    <property type="entry name" value="Acyl-CoA N-acyltransferases (Nat)"/>
    <property type="match status" value="1"/>
</dbReference>
<feature type="region of interest" description="Disordered" evidence="1">
    <location>
        <begin position="920"/>
        <end position="948"/>
    </location>
</feature>
<dbReference type="SUPFAM" id="SSF49313">
    <property type="entry name" value="Cadherin-like"/>
    <property type="match status" value="4"/>
</dbReference>
<dbReference type="Pfam" id="PF00583">
    <property type="entry name" value="Acetyltransf_1"/>
    <property type="match status" value="1"/>
</dbReference>
<feature type="compositionally biased region" description="Low complexity" evidence="1">
    <location>
        <begin position="1104"/>
        <end position="1122"/>
    </location>
</feature>
<evidence type="ECO:0000313" key="5">
    <source>
        <dbReference type="Proteomes" id="UP000799779"/>
    </source>
</evidence>
<feature type="compositionally biased region" description="Basic residues" evidence="1">
    <location>
        <begin position="1149"/>
        <end position="1161"/>
    </location>
</feature>
<dbReference type="EMBL" id="ML977565">
    <property type="protein sequence ID" value="KAF2004990.1"/>
    <property type="molecule type" value="Genomic_DNA"/>
</dbReference>
<feature type="non-terminal residue" evidence="4">
    <location>
        <position position="1250"/>
    </location>
</feature>
<feature type="transmembrane region" description="Helical" evidence="2">
    <location>
        <begin position="568"/>
        <end position="593"/>
    </location>
</feature>
<dbReference type="Pfam" id="PF05345">
    <property type="entry name" value="He_PIG"/>
    <property type="match status" value="3"/>
</dbReference>
<accession>A0A6A5WT05</accession>
<dbReference type="Gene3D" id="2.60.40.10">
    <property type="entry name" value="Immunoglobulins"/>
    <property type="match status" value="4"/>
</dbReference>
<feature type="region of interest" description="Disordered" evidence="1">
    <location>
        <begin position="880"/>
        <end position="901"/>
    </location>
</feature>
<evidence type="ECO:0000256" key="1">
    <source>
        <dbReference type="SAM" id="MobiDB-lite"/>
    </source>
</evidence>
<dbReference type="PANTHER" id="PTHR47542:SF2">
    <property type="entry name" value="ACYL-COA N-ACYLTRANSFERASES (NAT) SUPERFAMILY PROTEIN"/>
    <property type="match status" value="1"/>
</dbReference>
<evidence type="ECO:0000313" key="4">
    <source>
        <dbReference type="EMBL" id="KAF2004990.1"/>
    </source>
</evidence>
<feature type="region of interest" description="Disordered" evidence="1">
    <location>
        <begin position="1011"/>
        <end position="1170"/>
    </location>
</feature>
<feature type="compositionally biased region" description="Polar residues" evidence="1">
    <location>
        <begin position="539"/>
        <end position="558"/>
    </location>
</feature>